<dbReference type="RefSeq" id="WP_139341725.1">
    <property type="nucleotide sequence ID" value="NZ_AP031462.1"/>
</dbReference>
<dbReference type="AlphaFoldDB" id="A0A379MU41"/>
<feature type="domain" description="Phytase-like" evidence="1">
    <location>
        <begin position="66"/>
        <end position="310"/>
    </location>
</feature>
<reference evidence="2 3" key="1">
    <citation type="submission" date="2018-06" db="EMBL/GenBank/DDBJ databases">
        <authorList>
            <consortium name="Pathogen Informatics"/>
            <person name="Doyle S."/>
        </authorList>
    </citation>
    <scope>NUCLEOTIDE SEQUENCE [LARGE SCALE GENOMIC DNA]</scope>
    <source>
        <strain evidence="2 3">NCTC13291</strain>
    </source>
</reference>
<dbReference type="PROSITE" id="PS51257">
    <property type="entry name" value="PROKAR_LIPOPROTEIN"/>
    <property type="match status" value="1"/>
</dbReference>
<dbReference type="PIRSF" id="PIRSF031900">
    <property type="entry name" value="UCP031900"/>
    <property type="match status" value="1"/>
</dbReference>
<protein>
    <recommendedName>
        <fullName evidence="1">Phytase-like domain-containing protein</fullName>
    </recommendedName>
</protein>
<sequence>MHRRRLLGGGLLAAVAGLGGCALALQPETGRPLSRPLPPPEGAPPFGAERVLGMLELDARRLGGEGLSGLHISDDLHLTAIGDRGAWCHARLVLDERGVPLRLEAPRAGRLHDARWRALPVPFSADAESLARLPDGSWLVGFERWHRIWRYRDLNGPAEPVRAPPGLEEAPLNGGLESLAVLADGRWLAIAEKYHADEAGALRHAWIGSPGGWQALAYRPAPGFDPSDACPLPDGGALVLERHFSWLDGLRGRLCHIPAGRLARAGAGSVLEGDALLDLADPLPTDNWEGVSVFHHRGQRLAALISDDNGLAIQRTLLMVIRL</sequence>
<dbReference type="InterPro" id="IPR027372">
    <property type="entry name" value="Phytase-like_dom"/>
</dbReference>
<evidence type="ECO:0000313" key="2">
    <source>
        <dbReference type="EMBL" id="SUE37267.1"/>
    </source>
</evidence>
<name>A0A379MU41_9PROT</name>
<dbReference type="SUPFAM" id="SSF63829">
    <property type="entry name" value="Calcium-dependent phosphotriesterase"/>
    <property type="match status" value="1"/>
</dbReference>
<evidence type="ECO:0000313" key="3">
    <source>
        <dbReference type="Proteomes" id="UP000254919"/>
    </source>
</evidence>
<organism evidence="2 3">
    <name type="scientific">Roseomonas mucosa</name>
    <dbReference type="NCBI Taxonomy" id="207340"/>
    <lineage>
        <taxon>Bacteria</taxon>
        <taxon>Pseudomonadati</taxon>
        <taxon>Pseudomonadota</taxon>
        <taxon>Alphaproteobacteria</taxon>
        <taxon>Acetobacterales</taxon>
        <taxon>Roseomonadaceae</taxon>
        <taxon>Roseomonas</taxon>
    </lineage>
</organism>
<dbReference type="Proteomes" id="UP000254919">
    <property type="component" value="Unassembled WGS sequence"/>
</dbReference>
<dbReference type="OrthoDB" id="9798693at2"/>
<dbReference type="GeneID" id="99635097"/>
<proteinExistence type="predicted"/>
<accession>A0A379MU41</accession>
<evidence type="ECO:0000259" key="1">
    <source>
        <dbReference type="Pfam" id="PF13449"/>
    </source>
</evidence>
<gene>
    <name evidence="2" type="ORF">NCTC13291_00072</name>
</gene>
<dbReference type="EMBL" id="UGVN01000001">
    <property type="protein sequence ID" value="SUE37267.1"/>
    <property type="molecule type" value="Genomic_DNA"/>
</dbReference>
<dbReference type="InterPro" id="IPR014567">
    <property type="entry name" value="UCP031900"/>
</dbReference>
<dbReference type="Pfam" id="PF13449">
    <property type="entry name" value="Phytase-like"/>
    <property type="match status" value="1"/>
</dbReference>